<dbReference type="Proteomes" id="UP001234602">
    <property type="component" value="Unassembled WGS sequence"/>
</dbReference>
<dbReference type="Gene3D" id="3.10.580.10">
    <property type="entry name" value="CBS-domain"/>
    <property type="match status" value="1"/>
</dbReference>
<dbReference type="InterPro" id="IPR000014">
    <property type="entry name" value="PAS"/>
</dbReference>
<dbReference type="PANTHER" id="PTHR32071">
    <property type="entry name" value="TRANSCRIPTIONAL REGULATORY PROTEIN"/>
    <property type="match status" value="1"/>
</dbReference>
<dbReference type="SUPFAM" id="SSF52540">
    <property type="entry name" value="P-loop containing nucleoside triphosphate hydrolases"/>
    <property type="match status" value="1"/>
</dbReference>
<dbReference type="InterPro" id="IPR009057">
    <property type="entry name" value="Homeodomain-like_sf"/>
</dbReference>
<proteinExistence type="predicted"/>
<dbReference type="SUPFAM" id="SSF46689">
    <property type="entry name" value="Homeodomain-like"/>
    <property type="match status" value="1"/>
</dbReference>
<evidence type="ECO:0000256" key="3">
    <source>
        <dbReference type="ARBA" id="ARBA00023015"/>
    </source>
</evidence>
<dbReference type="GO" id="GO:0006355">
    <property type="term" value="P:regulation of DNA-templated transcription"/>
    <property type="evidence" value="ECO:0007669"/>
    <property type="project" value="InterPro"/>
</dbReference>
<dbReference type="Gene3D" id="3.30.450.20">
    <property type="entry name" value="PAS domain"/>
    <property type="match status" value="1"/>
</dbReference>
<dbReference type="PROSITE" id="PS50045">
    <property type="entry name" value="SIGMA54_INTERACT_4"/>
    <property type="match status" value="1"/>
</dbReference>
<dbReference type="Gene3D" id="3.40.50.300">
    <property type="entry name" value="P-loop containing nucleotide triphosphate hydrolases"/>
    <property type="match status" value="1"/>
</dbReference>
<dbReference type="InterPro" id="IPR025943">
    <property type="entry name" value="Sigma_54_int_dom_ATP-bd_2"/>
</dbReference>
<keyword evidence="1" id="KW-0547">Nucleotide-binding</keyword>
<organism evidence="9 10">
    <name type="scientific">Peribacillus simplex</name>
    <dbReference type="NCBI Taxonomy" id="1478"/>
    <lineage>
        <taxon>Bacteria</taxon>
        <taxon>Bacillati</taxon>
        <taxon>Bacillota</taxon>
        <taxon>Bacilli</taxon>
        <taxon>Bacillales</taxon>
        <taxon>Bacillaceae</taxon>
        <taxon>Peribacillus</taxon>
    </lineage>
</organism>
<dbReference type="Pfam" id="PF00571">
    <property type="entry name" value="CBS"/>
    <property type="match status" value="2"/>
</dbReference>
<dbReference type="PROSITE" id="PS51371">
    <property type="entry name" value="CBS"/>
    <property type="match status" value="1"/>
</dbReference>
<dbReference type="PROSITE" id="PS00675">
    <property type="entry name" value="SIGMA54_INTERACT_1"/>
    <property type="match status" value="1"/>
</dbReference>
<evidence type="ECO:0000313" key="10">
    <source>
        <dbReference type="Proteomes" id="UP001234602"/>
    </source>
</evidence>
<dbReference type="EMBL" id="JAUCEY010000008">
    <property type="protein sequence ID" value="MDM5453594.1"/>
    <property type="molecule type" value="Genomic_DNA"/>
</dbReference>
<dbReference type="SUPFAM" id="SSF55785">
    <property type="entry name" value="PYP-like sensor domain (PAS domain)"/>
    <property type="match status" value="1"/>
</dbReference>
<dbReference type="NCBIfam" id="TIGR00229">
    <property type="entry name" value="sensory_box"/>
    <property type="match status" value="1"/>
</dbReference>
<dbReference type="InterPro" id="IPR046342">
    <property type="entry name" value="CBS_dom_sf"/>
</dbReference>
<evidence type="ECO:0000256" key="1">
    <source>
        <dbReference type="ARBA" id="ARBA00022741"/>
    </source>
</evidence>
<dbReference type="InterPro" id="IPR013767">
    <property type="entry name" value="PAS_fold"/>
</dbReference>
<dbReference type="InterPro" id="IPR025662">
    <property type="entry name" value="Sigma_54_int_dom_ATP-bd_1"/>
</dbReference>
<dbReference type="InterPro" id="IPR000644">
    <property type="entry name" value="CBS_dom"/>
</dbReference>
<dbReference type="CDD" id="cd00009">
    <property type="entry name" value="AAA"/>
    <property type="match status" value="1"/>
</dbReference>
<dbReference type="AlphaFoldDB" id="A0AAW7IJF3"/>
<dbReference type="GO" id="GO:0043565">
    <property type="term" value="F:sequence-specific DNA binding"/>
    <property type="evidence" value="ECO:0007669"/>
    <property type="project" value="InterPro"/>
</dbReference>
<dbReference type="InterPro" id="IPR002197">
    <property type="entry name" value="HTH_Fis"/>
</dbReference>
<dbReference type="CDD" id="cd00130">
    <property type="entry name" value="PAS"/>
    <property type="match status" value="1"/>
</dbReference>
<dbReference type="SUPFAM" id="SSF54631">
    <property type="entry name" value="CBS-domain pair"/>
    <property type="match status" value="1"/>
</dbReference>
<evidence type="ECO:0000259" key="7">
    <source>
        <dbReference type="PROSITE" id="PS50112"/>
    </source>
</evidence>
<keyword evidence="2" id="KW-0067">ATP-binding</keyword>
<evidence type="ECO:0000256" key="2">
    <source>
        <dbReference type="ARBA" id="ARBA00022840"/>
    </source>
</evidence>
<dbReference type="InterPro" id="IPR027417">
    <property type="entry name" value="P-loop_NTPase"/>
</dbReference>
<dbReference type="Pfam" id="PF00158">
    <property type="entry name" value="Sigma54_activat"/>
    <property type="match status" value="1"/>
</dbReference>
<protein>
    <submittedName>
        <fullName evidence="9">Sigma 54-interacting transcriptional regulator</fullName>
    </submittedName>
</protein>
<keyword evidence="5" id="KW-0129">CBS domain</keyword>
<reference evidence="9" key="1">
    <citation type="submission" date="2023-06" db="EMBL/GenBank/DDBJ databases">
        <title>Comparative genomics of Bacillaceae isolates and their secondary metabolite potential.</title>
        <authorList>
            <person name="Song L."/>
            <person name="Nielsen L.J."/>
            <person name="Mohite O."/>
            <person name="Xu X."/>
            <person name="Weber T."/>
            <person name="Kovacs A.T."/>
        </authorList>
    </citation>
    <scope>NUCLEOTIDE SEQUENCE</scope>
    <source>
        <strain evidence="9">D8_B_37</strain>
    </source>
</reference>
<dbReference type="Gene3D" id="1.10.8.60">
    <property type="match status" value="1"/>
</dbReference>
<dbReference type="InterPro" id="IPR035965">
    <property type="entry name" value="PAS-like_dom_sf"/>
</dbReference>
<dbReference type="SMART" id="SM00382">
    <property type="entry name" value="AAA"/>
    <property type="match status" value="1"/>
</dbReference>
<dbReference type="InterPro" id="IPR002078">
    <property type="entry name" value="Sigma_54_int"/>
</dbReference>
<dbReference type="PROSITE" id="PS50112">
    <property type="entry name" value="PAS"/>
    <property type="match status" value="1"/>
</dbReference>
<dbReference type="Pfam" id="PF25601">
    <property type="entry name" value="AAA_lid_14"/>
    <property type="match status" value="1"/>
</dbReference>
<accession>A0AAW7IJF3</accession>
<feature type="domain" description="CBS" evidence="8">
    <location>
        <begin position="23"/>
        <end position="79"/>
    </location>
</feature>
<evidence type="ECO:0000256" key="4">
    <source>
        <dbReference type="ARBA" id="ARBA00023163"/>
    </source>
</evidence>
<keyword evidence="4" id="KW-0804">Transcription</keyword>
<dbReference type="SMART" id="SM00091">
    <property type="entry name" value="PAS"/>
    <property type="match status" value="1"/>
</dbReference>
<dbReference type="Gene3D" id="1.10.10.60">
    <property type="entry name" value="Homeodomain-like"/>
    <property type="match status" value="1"/>
</dbReference>
<dbReference type="PRINTS" id="PR01590">
    <property type="entry name" value="HTHFIS"/>
</dbReference>
<dbReference type="PANTHER" id="PTHR32071:SF57">
    <property type="entry name" value="C4-DICARBOXYLATE TRANSPORT TRANSCRIPTIONAL REGULATORY PROTEIN DCTD"/>
    <property type="match status" value="1"/>
</dbReference>
<gene>
    <name evidence="9" type="ORF">QUF89_15610</name>
</gene>
<comment type="caution">
    <text evidence="9">The sequence shown here is derived from an EMBL/GenBank/DDBJ whole genome shotgun (WGS) entry which is preliminary data.</text>
</comment>
<dbReference type="InterPro" id="IPR003593">
    <property type="entry name" value="AAA+_ATPase"/>
</dbReference>
<feature type="domain" description="Sigma-54 factor interaction" evidence="6">
    <location>
        <begin position="289"/>
        <end position="519"/>
    </location>
</feature>
<dbReference type="FunFam" id="3.40.50.300:FF:000006">
    <property type="entry name" value="DNA-binding transcriptional regulator NtrC"/>
    <property type="match status" value="1"/>
</dbReference>
<keyword evidence="3" id="KW-0805">Transcription regulation</keyword>
<evidence type="ECO:0000259" key="6">
    <source>
        <dbReference type="PROSITE" id="PS50045"/>
    </source>
</evidence>
<dbReference type="InterPro" id="IPR058031">
    <property type="entry name" value="AAA_lid_NorR"/>
</dbReference>
<sequence length="641" mass="72727">MNVLNNKSVSYNIFKDDIVEDWMEEESYLLQINDSIFKAANIMSKYEIDNIAVVNEDCIVKGIVTFSIIMRAFLNGIPLEQEIQNIMIKKFPACYADEPINEFSFQFGTRIPVLDRNGRLIGRFPSTRRLLNQFFLLSEKVQSLDQIVKMYDLCFDTAYEGITVVDQNGVIQLFNNSYSRFVQMRKEEVIGKHCTEVIDNTRLPVVLETGIPERNNAVILQGQEMIASVIPIWRHDKVIGAIGMLVFEGVSELSKVFDRMQTLKDKSSHKQITLEYPKKDEETITFDKIIGESSSIGEVKKIARRAAKTMATILIIGESGVGKELFTKAIHNLSPVKNGPLISINCAAIPDELLESELFGYNHGAFTGASKGGKPGKFELAHNGTLFLDEIGDMSLHLQAKLLRILQEQKFERIGGINEIHVNVRIIAATNQPLEQLVEKGTFRKDLFYRLNIIRLHIPPLKNRKTDIPILVSKLLEDSCNKYQIPPVKLSREVLESFIQYDWPGNVREMANLLESLVVLSDQARIQLEDLPPHLTDYLMKTKNKYSKYSSEKTGQISTHTINPLITTDLELDQQLGSPHQGNSSTTSNLLINEKVANEERERDLISNILQKVDGNKSKAAKILGIHRSTLYKKMLKHHLR</sequence>
<evidence type="ECO:0000259" key="8">
    <source>
        <dbReference type="PROSITE" id="PS51371"/>
    </source>
</evidence>
<feature type="domain" description="PAS" evidence="7">
    <location>
        <begin position="143"/>
        <end position="192"/>
    </location>
</feature>
<dbReference type="Pfam" id="PF00989">
    <property type="entry name" value="PAS"/>
    <property type="match status" value="1"/>
</dbReference>
<name>A0AAW7IJF3_9BACI</name>
<evidence type="ECO:0000313" key="9">
    <source>
        <dbReference type="EMBL" id="MDM5453594.1"/>
    </source>
</evidence>
<dbReference type="GO" id="GO:0005524">
    <property type="term" value="F:ATP binding"/>
    <property type="evidence" value="ECO:0007669"/>
    <property type="project" value="UniProtKB-KW"/>
</dbReference>
<dbReference type="Pfam" id="PF02954">
    <property type="entry name" value="HTH_8"/>
    <property type="match status" value="1"/>
</dbReference>
<dbReference type="PROSITE" id="PS00676">
    <property type="entry name" value="SIGMA54_INTERACT_2"/>
    <property type="match status" value="1"/>
</dbReference>
<dbReference type="RefSeq" id="WP_289320342.1">
    <property type="nucleotide sequence ID" value="NZ_JAUCEY010000008.1"/>
</dbReference>
<evidence type="ECO:0000256" key="5">
    <source>
        <dbReference type="PROSITE-ProRule" id="PRU00703"/>
    </source>
</evidence>